<dbReference type="PROSITE" id="PS50026">
    <property type="entry name" value="EGF_3"/>
    <property type="match status" value="3"/>
</dbReference>
<keyword evidence="2" id="KW-0732">Signal</keyword>
<dbReference type="SMART" id="SM00181">
    <property type="entry name" value="EGF"/>
    <property type="match status" value="7"/>
</dbReference>
<name>A0A9P0CAU4_BEMTA</name>
<feature type="domain" description="EGF-like" evidence="3">
    <location>
        <begin position="20"/>
        <end position="59"/>
    </location>
</feature>
<evidence type="ECO:0000256" key="2">
    <source>
        <dbReference type="SAM" id="SignalP"/>
    </source>
</evidence>
<dbReference type="PROSITE" id="PS01186">
    <property type="entry name" value="EGF_2"/>
    <property type="match status" value="5"/>
</dbReference>
<feature type="chain" id="PRO_5040369633" description="EGF-like domain-containing protein" evidence="2">
    <location>
        <begin position="19"/>
        <end position="407"/>
    </location>
</feature>
<feature type="domain" description="EGF-like" evidence="3">
    <location>
        <begin position="283"/>
        <end position="327"/>
    </location>
</feature>
<evidence type="ECO:0000313" key="4">
    <source>
        <dbReference type="EMBL" id="CAH0767616.1"/>
    </source>
</evidence>
<dbReference type="PANTHER" id="PTHR22963:SF38">
    <property type="entry name" value="LP13770P"/>
    <property type="match status" value="1"/>
</dbReference>
<dbReference type="EMBL" id="OU963863">
    <property type="protein sequence ID" value="CAH0767616.1"/>
    <property type="molecule type" value="Genomic_DNA"/>
</dbReference>
<feature type="domain" description="EGF-like" evidence="3">
    <location>
        <begin position="122"/>
        <end position="161"/>
    </location>
</feature>
<dbReference type="InterPro" id="IPR000742">
    <property type="entry name" value="EGF"/>
</dbReference>
<organism evidence="4 5">
    <name type="scientific">Bemisia tabaci</name>
    <name type="common">Sweetpotato whitefly</name>
    <name type="synonym">Aleurodes tabaci</name>
    <dbReference type="NCBI Taxonomy" id="7038"/>
    <lineage>
        <taxon>Eukaryota</taxon>
        <taxon>Metazoa</taxon>
        <taxon>Ecdysozoa</taxon>
        <taxon>Arthropoda</taxon>
        <taxon>Hexapoda</taxon>
        <taxon>Insecta</taxon>
        <taxon>Pterygota</taxon>
        <taxon>Neoptera</taxon>
        <taxon>Paraneoptera</taxon>
        <taxon>Hemiptera</taxon>
        <taxon>Sternorrhyncha</taxon>
        <taxon>Aleyrodoidea</taxon>
        <taxon>Aleyrodidae</taxon>
        <taxon>Aleyrodinae</taxon>
        <taxon>Bemisia</taxon>
    </lineage>
</organism>
<proteinExistence type="predicted"/>
<protein>
    <recommendedName>
        <fullName evidence="3">EGF-like domain-containing protein</fullName>
    </recommendedName>
</protein>
<sequence length="407" mass="44095">MFIYIGLIFVIAVSAVHAQSSDPCSPNPCGTNTQCNVVGNRPVCSCLSGYWGDPLRYCQRGECSGSEDCPHSKVCRDYRCVDPCVGQCGNNADCNVRNHIPVCSCPAQYTGDPLISCRRIDPQELCNQSPCGSNTRCDVINGVPTCSCLPGYVGAPLSGCRHECESDYECSSSQSCQNFRCTSVCSTGVCASTAICEVRNHRAVCSCPQGYLGDPYVSCRAECDSNRDCPTEKPACIGQRCTNPCNGVCGINAKCEVRGITPICSCPRDMTGDPFVRCRPFDKYDLCNPNPCGENAKCQPGFDNTGKERPVCTCLPGFVGNALSYCRRGECTSESECRYDQTCYNYECKPVCSTLQCGERANCNARNHIATCSCPPGYTGDALSRCYPVPDALIAGNRRGRVYYNKK</sequence>
<evidence type="ECO:0000256" key="1">
    <source>
        <dbReference type="PROSITE-ProRule" id="PRU00076"/>
    </source>
</evidence>
<dbReference type="Proteomes" id="UP001152759">
    <property type="component" value="Chromosome 2"/>
</dbReference>
<dbReference type="AlphaFoldDB" id="A0A9P0CAU4"/>
<accession>A0A9P0CAU4</accession>
<reference evidence="4" key="1">
    <citation type="submission" date="2021-12" db="EMBL/GenBank/DDBJ databases">
        <authorList>
            <person name="King R."/>
        </authorList>
    </citation>
    <scope>NUCLEOTIDE SEQUENCE</scope>
</reference>
<feature type="signal peptide" evidence="2">
    <location>
        <begin position="1"/>
        <end position="18"/>
    </location>
</feature>
<comment type="caution">
    <text evidence="1">Lacks conserved residue(s) required for the propagation of feature annotation.</text>
</comment>
<gene>
    <name evidence="4" type="ORF">BEMITA_LOCUS4861</name>
</gene>
<keyword evidence="1" id="KW-0245">EGF-like domain</keyword>
<dbReference type="PANTHER" id="PTHR22963">
    <property type="entry name" value="ENDOGLIN-RELATED"/>
    <property type="match status" value="1"/>
</dbReference>
<keyword evidence="5" id="KW-1185">Reference proteome</keyword>
<evidence type="ECO:0000313" key="5">
    <source>
        <dbReference type="Proteomes" id="UP001152759"/>
    </source>
</evidence>
<evidence type="ECO:0000259" key="3">
    <source>
        <dbReference type="PROSITE" id="PS50026"/>
    </source>
</evidence>